<dbReference type="AlphaFoldDB" id="A0A6L2LX05"/>
<evidence type="ECO:0000313" key="1">
    <source>
        <dbReference type="EMBL" id="GEU64962.1"/>
    </source>
</evidence>
<dbReference type="EMBL" id="BKCJ010005110">
    <property type="protein sequence ID" value="GEU64962.1"/>
    <property type="molecule type" value="Genomic_DNA"/>
</dbReference>
<gene>
    <name evidence="1" type="ORF">Tci_036940</name>
</gene>
<sequence>MIVDLDWEKRMDNRWQQPVTHEITMLVKNILIPLAIKTKANANEFERAFKQEMFEEYVQSLKKEVDELKYEQVEYSNEYDPLLQECVSKGIMCAILRSFDDTDDKTKMQCLYLEKCQECENLELELSKSKTQQTNKSFTNLEQHCIDLELDLQYEKEKNVCENSWVKQSLKTKDT</sequence>
<reference evidence="1" key="1">
    <citation type="journal article" date="2019" name="Sci. Rep.">
        <title>Draft genome of Tanacetum cinerariifolium, the natural source of mosquito coil.</title>
        <authorList>
            <person name="Yamashiro T."/>
            <person name="Shiraishi A."/>
            <person name="Satake H."/>
            <person name="Nakayama K."/>
        </authorList>
    </citation>
    <scope>NUCLEOTIDE SEQUENCE</scope>
</reference>
<name>A0A6L2LX05_TANCI</name>
<protein>
    <submittedName>
        <fullName evidence="1">Uncharacterized protein</fullName>
    </submittedName>
</protein>
<organism evidence="1">
    <name type="scientific">Tanacetum cinerariifolium</name>
    <name type="common">Dalmatian daisy</name>
    <name type="synonym">Chrysanthemum cinerariifolium</name>
    <dbReference type="NCBI Taxonomy" id="118510"/>
    <lineage>
        <taxon>Eukaryota</taxon>
        <taxon>Viridiplantae</taxon>
        <taxon>Streptophyta</taxon>
        <taxon>Embryophyta</taxon>
        <taxon>Tracheophyta</taxon>
        <taxon>Spermatophyta</taxon>
        <taxon>Magnoliopsida</taxon>
        <taxon>eudicotyledons</taxon>
        <taxon>Gunneridae</taxon>
        <taxon>Pentapetalae</taxon>
        <taxon>asterids</taxon>
        <taxon>campanulids</taxon>
        <taxon>Asterales</taxon>
        <taxon>Asteraceae</taxon>
        <taxon>Asteroideae</taxon>
        <taxon>Anthemideae</taxon>
        <taxon>Anthemidinae</taxon>
        <taxon>Tanacetum</taxon>
    </lineage>
</organism>
<comment type="caution">
    <text evidence="1">The sequence shown here is derived from an EMBL/GenBank/DDBJ whole genome shotgun (WGS) entry which is preliminary data.</text>
</comment>
<accession>A0A6L2LX05</accession>
<proteinExistence type="predicted"/>